<name>A0A518FZT9_9BACT</name>
<feature type="chain" id="PRO_5022233932" description="LTXXQ motif protein" evidence="2">
    <location>
        <begin position="29"/>
        <end position="278"/>
    </location>
</feature>
<feature type="signal peptide" evidence="2">
    <location>
        <begin position="1"/>
        <end position="28"/>
    </location>
</feature>
<dbReference type="RefSeq" id="WP_145072612.1">
    <property type="nucleotide sequence ID" value="NZ_CP036298.1"/>
</dbReference>
<feature type="region of interest" description="Disordered" evidence="1">
    <location>
        <begin position="230"/>
        <end position="278"/>
    </location>
</feature>
<gene>
    <name evidence="3" type="ORF">Q31a_01560</name>
</gene>
<feature type="compositionally biased region" description="Basic and acidic residues" evidence="1">
    <location>
        <begin position="250"/>
        <end position="263"/>
    </location>
</feature>
<keyword evidence="4" id="KW-1185">Reference proteome</keyword>
<dbReference type="AlphaFoldDB" id="A0A518FZT9"/>
<keyword evidence="2" id="KW-0732">Signal</keyword>
<organism evidence="3 4">
    <name type="scientific">Aureliella helgolandensis</name>
    <dbReference type="NCBI Taxonomy" id="2527968"/>
    <lineage>
        <taxon>Bacteria</taxon>
        <taxon>Pseudomonadati</taxon>
        <taxon>Planctomycetota</taxon>
        <taxon>Planctomycetia</taxon>
        <taxon>Pirellulales</taxon>
        <taxon>Pirellulaceae</taxon>
        <taxon>Aureliella</taxon>
    </lineage>
</organism>
<dbReference type="EMBL" id="CP036298">
    <property type="protein sequence ID" value="QDV21877.1"/>
    <property type="molecule type" value="Genomic_DNA"/>
</dbReference>
<accession>A0A518FZT9</accession>
<sequence precursor="true">MNLWRTTTQVACALLLIASHPIASQLHAQSRRGPDPFFDTLREIHYDNPDNEILEVLRHEIVREAIGLKTEDWNAVRQNIRESMDSVFKLRNELRKQQPQLSQTQLKQKLVETMQPYQEKNFQLLKERSDFQRLIGVYVQTRNFRSAATNIVAKEIGLEGNALIEFREKKAELWHQKMEEMRRKLGDNIRNPGDNQRGPSNLLFEKAEKDIELALKRELTHDQRQKLEALKGELIELPEAKRPGPPNRGAEGRGPEGRGRDNRGPSPKDCPDCECPPF</sequence>
<dbReference type="KEGG" id="ahel:Q31a_01560"/>
<feature type="compositionally biased region" description="Basic and acidic residues" evidence="1">
    <location>
        <begin position="230"/>
        <end position="242"/>
    </location>
</feature>
<reference evidence="3 4" key="1">
    <citation type="submission" date="2019-02" db="EMBL/GenBank/DDBJ databases">
        <title>Deep-cultivation of Planctomycetes and their phenomic and genomic characterization uncovers novel biology.</title>
        <authorList>
            <person name="Wiegand S."/>
            <person name="Jogler M."/>
            <person name="Boedeker C."/>
            <person name="Pinto D."/>
            <person name="Vollmers J."/>
            <person name="Rivas-Marin E."/>
            <person name="Kohn T."/>
            <person name="Peeters S.H."/>
            <person name="Heuer A."/>
            <person name="Rast P."/>
            <person name="Oberbeckmann S."/>
            <person name="Bunk B."/>
            <person name="Jeske O."/>
            <person name="Meyerdierks A."/>
            <person name="Storesund J.E."/>
            <person name="Kallscheuer N."/>
            <person name="Luecker S."/>
            <person name="Lage O.M."/>
            <person name="Pohl T."/>
            <person name="Merkel B.J."/>
            <person name="Hornburger P."/>
            <person name="Mueller R.-W."/>
            <person name="Bruemmer F."/>
            <person name="Labrenz M."/>
            <person name="Spormann A.M."/>
            <person name="Op den Camp H."/>
            <person name="Overmann J."/>
            <person name="Amann R."/>
            <person name="Jetten M.S.M."/>
            <person name="Mascher T."/>
            <person name="Medema M.H."/>
            <person name="Devos D.P."/>
            <person name="Kaster A.-K."/>
            <person name="Ovreas L."/>
            <person name="Rohde M."/>
            <person name="Galperin M.Y."/>
            <person name="Jogler C."/>
        </authorList>
    </citation>
    <scope>NUCLEOTIDE SEQUENCE [LARGE SCALE GENOMIC DNA]</scope>
    <source>
        <strain evidence="3 4">Q31a</strain>
    </source>
</reference>
<evidence type="ECO:0008006" key="5">
    <source>
        <dbReference type="Google" id="ProtNLM"/>
    </source>
</evidence>
<proteinExistence type="predicted"/>
<evidence type="ECO:0000313" key="3">
    <source>
        <dbReference type="EMBL" id="QDV21877.1"/>
    </source>
</evidence>
<evidence type="ECO:0000313" key="4">
    <source>
        <dbReference type="Proteomes" id="UP000318017"/>
    </source>
</evidence>
<dbReference type="Proteomes" id="UP000318017">
    <property type="component" value="Chromosome"/>
</dbReference>
<evidence type="ECO:0000256" key="1">
    <source>
        <dbReference type="SAM" id="MobiDB-lite"/>
    </source>
</evidence>
<protein>
    <recommendedName>
        <fullName evidence="5">LTXXQ motif protein</fullName>
    </recommendedName>
</protein>
<evidence type="ECO:0000256" key="2">
    <source>
        <dbReference type="SAM" id="SignalP"/>
    </source>
</evidence>